<dbReference type="EMBL" id="KE525231">
    <property type="protein sequence ID" value="KFB42966.1"/>
    <property type="molecule type" value="Genomic_DNA"/>
</dbReference>
<reference evidence="1 3" key="1">
    <citation type="journal article" date="2014" name="BMC Genomics">
        <title>Genome sequence of Anopheles sinensis provides insight into genetics basis of mosquito competence for malaria parasites.</title>
        <authorList>
            <person name="Zhou D."/>
            <person name="Zhang D."/>
            <person name="Ding G."/>
            <person name="Shi L."/>
            <person name="Hou Q."/>
            <person name="Ye Y."/>
            <person name="Xu Y."/>
            <person name="Zhou H."/>
            <person name="Xiong C."/>
            <person name="Li S."/>
            <person name="Yu J."/>
            <person name="Hong S."/>
            <person name="Yu X."/>
            <person name="Zou P."/>
            <person name="Chen C."/>
            <person name="Chang X."/>
            <person name="Wang W."/>
            <person name="Lv Y."/>
            <person name="Sun Y."/>
            <person name="Ma L."/>
            <person name="Shen B."/>
            <person name="Zhu C."/>
        </authorList>
    </citation>
    <scope>NUCLEOTIDE SEQUENCE [LARGE SCALE GENOMIC DNA]</scope>
</reference>
<dbReference type="EMBL" id="ATLV01018355">
    <property type="status" value="NOT_ANNOTATED_CDS"/>
    <property type="molecule type" value="Genomic_DNA"/>
</dbReference>
<accession>A0A084VYC2</accession>
<proteinExistence type="predicted"/>
<keyword evidence="3" id="KW-1185">Reference proteome</keyword>
<dbReference type="AlphaFoldDB" id="A0A084VYC2"/>
<gene>
    <name evidence="1" type="ORF">ZHAS_00010840</name>
</gene>
<evidence type="ECO:0000313" key="3">
    <source>
        <dbReference type="Proteomes" id="UP000030765"/>
    </source>
</evidence>
<dbReference type="Proteomes" id="UP000030765">
    <property type="component" value="Unassembled WGS sequence"/>
</dbReference>
<name>A0A084VYC2_ANOSI</name>
<sequence length="57" mass="6332">MGSCIDGGLEKPNKTSPNARATSWFRKVWNGCVARSKSKPDPVPSRLGRLRTVYAKR</sequence>
<evidence type="ECO:0000313" key="2">
    <source>
        <dbReference type="EnsemblMetazoa" id="ASIC010840-PA"/>
    </source>
</evidence>
<reference evidence="2" key="2">
    <citation type="submission" date="2020-05" db="UniProtKB">
        <authorList>
            <consortium name="EnsemblMetazoa"/>
        </authorList>
    </citation>
    <scope>IDENTIFICATION</scope>
</reference>
<evidence type="ECO:0000313" key="1">
    <source>
        <dbReference type="EMBL" id="KFB42966.1"/>
    </source>
</evidence>
<dbReference type="EnsemblMetazoa" id="ASIC010840-RA">
    <property type="protein sequence ID" value="ASIC010840-PA"/>
    <property type="gene ID" value="ASIC010840"/>
</dbReference>
<organism evidence="1">
    <name type="scientific">Anopheles sinensis</name>
    <name type="common">Mosquito</name>
    <dbReference type="NCBI Taxonomy" id="74873"/>
    <lineage>
        <taxon>Eukaryota</taxon>
        <taxon>Metazoa</taxon>
        <taxon>Ecdysozoa</taxon>
        <taxon>Arthropoda</taxon>
        <taxon>Hexapoda</taxon>
        <taxon>Insecta</taxon>
        <taxon>Pterygota</taxon>
        <taxon>Neoptera</taxon>
        <taxon>Endopterygota</taxon>
        <taxon>Diptera</taxon>
        <taxon>Nematocera</taxon>
        <taxon>Culicoidea</taxon>
        <taxon>Culicidae</taxon>
        <taxon>Anophelinae</taxon>
        <taxon>Anopheles</taxon>
    </lineage>
</organism>
<protein>
    <submittedName>
        <fullName evidence="1 2">Uncharacterized protein</fullName>
    </submittedName>
</protein>
<dbReference type="VEuPathDB" id="VectorBase:ASIC010840"/>